<evidence type="ECO:0000256" key="2">
    <source>
        <dbReference type="SAM" id="MobiDB-lite"/>
    </source>
</evidence>
<evidence type="ECO:0000313" key="4">
    <source>
        <dbReference type="EMBL" id="GAA2051449.1"/>
    </source>
</evidence>
<keyword evidence="1" id="KW-0378">Hydrolase</keyword>
<dbReference type="InterPro" id="IPR001932">
    <property type="entry name" value="PPM-type_phosphatase-like_dom"/>
</dbReference>
<organism evidence="4 5">
    <name type="scientific">Streptomyces cheonanensis</name>
    <dbReference type="NCBI Taxonomy" id="312720"/>
    <lineage>
        <taxon>Bacteria</taxon>
        <taxon>Bacillati</taxon>
        <taxon>Actinomycetota</taxon>
        <taxon>Actinomycetes</taxon>
        <taxon>Kitasatosporales</taxon>
        <taxon>Streptomycetaceae</taxon>
        <taxon>Streptomyces</taxon>
    </lineage>
</organism>
<dbReference type="EMBL" id="BAAANQ010000004">
    <property type="protein sequence ID" value="GAA2051449.1"/>
    <property type="molecule type" value="Genomic_DNA"/>
</dbReference>
<evidence type="ECO:0000259" key="3">
    <source>
        <dbReference type="SMART" id="SM00331"/>
    </source>
</evidence>
<evidence type="ECO:0000256" key="1">
    <source>
        <dbReference type="ARBA" id="ARBA00022801"/>
    </source>
</evidence>
<dbReference type="PANTHER" id="PTHR43156">
    <property type="entry name" value="STAGE II SPORULATION PROTEIN E-RELATED"/>
    <property type="match status" value="1"/>
</dbReference>
<feature type="region of interest" description="Disordered" evidence="2">
    <location>
        <begin position="1"/>
        <end position="36"/>
    </location>
</feature>
<feature type="compositionally biased region" description="Pro residues" evidence="2">
    <location>
        <begin position="20"/>
        <end position="34"/>
    </location>
</feature>
<protein>
    <submittedName>
        <fullName evidence="4">PP2C family protein-serine/threonine phosphatase</fullName>
    </submittedName>
</protein>
<dbReference type="Proteomes" id="UP001403094">
    <property type="component" value="Unassembled WGS sequence"/>
</dbReference>
<name>A0ABN2V5L4_9ACTN</name>
<accession>A0ABN2V5L4</accession>
<proteinExistence type="predicted"/>
<dbReference type="Pfam" id="PF07228">
    <property type="entry name" value="SpoIIE"/>
    <property type="match status" value="1"/>
</dbReference>
<feature type="domain" description="PPM-type phosphatase" evidence="3">
    <location>
        <begin position="256"/>
        <end position="482"/>
    </location>
</feature>
<reference evidence="4 5" key="1">
    <citation type="journal article" date="2019" name="Int. J. Syst. Evol. Microbiol.">
        <title>The Global Catalogue of Microorganisms (GCM) 10K type strain sequencing project: providing services to taxonomists for standard genome sequencing and annotation.</title>
        <authorList>
            <consortium name="The Broad Institute Genomics Platform"/>
            <consortium name="The Broad Institute Genome Sequencing Center for Infectious Disease"/>
            <person name="Wu L."/>
            <person name="Ma J."/>
        </authorList>
    </citation>
    <scope>NUCLEOTIDE SEQUENCE [LARGE SCALE GENOMIC DNA]</scope>
    <source>
        <strain evidence="4 5">JCM 14549</strain>
    </source>
</reference>
<dbReference type="RefSeq" id="WP_346070483.1">
    <property type="nucleotide sequence ID" value="NZ_BAAANQ010000004.1"/>
</dbReference>
<sequence length="484" mass="50088">MSTSVPSNVAGIHPTITPVPQTPPPGDSPAPPGAAPERLASWISDLTALHDLTERLARTSTLRDALHETLRAGAHLIGARRGLIALRPPAPGDREGPTAPDRLTGYGLTPADLGQLETVPPAAAPHTRLLDGAGDGTATELTHPDLAADDTLDPRLRDVARLLGCAAGHAALLTAEPGTSTGTSTSTGTGTAHRLLAAALWLYDEAAEPDQRQRELLTRYLRHAAQHLAHHAALAATRAELATLREGLLPSRLPYLPGVTLAAHHRPRPAGGGGDFYDALALPDGALGLAIGSTAAAGDTGAATVAAVGRLRAGLRAYAVMEGEDPVAVLSDLELLLRLTEPARSATALYGFAEPAAGKLVLASAGHPPPLVVGEHRTEFADTTLSAPLGMLACWEAPSVEIDLAQGETVLLYSAGLLHRTGEPRDRAFARLQSAARAATPRVRADPQALIDHILRALPAGAAAEAGGPYDGREETVLLAARFH</sequence>
<comment type="caution">
    <text evidence="4">The sequence shown here is derived from an EMBL/GenBank/DDBJ whole genome shotgun (WGS) entry which is preliminary data.</text>
</comment>
<dbReference type="PANTHER" id="PTHR43156:SF2">
    <property type="entry name" value="STAGE II SPORULATION PROTEIN E"/>
    <property type="match status" value="1"/>
</dbReference>
<dbReference type="InterPro" id="IPR036457">
    <property type="entry name" value="PPM-type-like_dom_sf"/>
</dbReference>
<feature type="region of interest" description="Disordered" evidence="2">
    <location>
        <begin position="86"/>
        <end position="105"/>
    </location>
</feature>
<dbReference type="SMART" id="SM00331">
    <property type="entry name" value="PP2C_SIG"/>
    <property type="match status" value="1"/>
</dbReference>
<gene>
    <name evidence="4" type="ORF">GCM10009757_24370</name>
</gene>
<keyword evidence="5" id="KW-1185">Reference proteome</keyword>
<dbReference type="InterPro" id="IPR052016">
    <property type="entry name" value="Bact_Sigma-Reg"/>
</dbReference>
<dbReference type="Gene3D" id="3.60.40.10">
    <property type="entry name" value="PPM-type phosphatase domain"/>
    <property type="match status" value="1"/>
</dbReference>
<evidence type="ECO:0000313" key="5">
    <source>
        <dbReference type="Proteomes" id="UP001403094"/>
    </source>
</evidence>